<evidence type="ECO:0000313" key="3">
    <source>
        <dbReference type="Proteomes" id="UP000705508"/>
    </source>
</evidence>
<dbReference type="InterPro" id="IPR003593">
    <property type="entry name" value="AAA+_ATPase"/>
</dbReference>
<dbReference type="InterPro" id="IPR002611">
    <property type="entry name" value="IstB_ATP-bd"/>
</dbReference>
<dbReference type="InterPro" id="IPR027417">
    <property type="entry name" value="P-loop_NTPase"/>
</dbReference>
<keyword evidence="2" id="KW-0067">ATP-binding</keyword>
<dbReference type="PANTHER" id="PTHR30050:SF4">
    <property type="entry name" value="ATP-BINDING PROTEIN RV3427C IN INSERTION SEQUENCE-RELATED"/>
    <property type="match status" value="1"/>
</dbReference>
<organism evidence="2 3">
    <name type="scientific">Mordavella massiliensis</name>
    <dbReference type="NCBI Taxonomy" id="1871024"/>
    <lineage>
        <taxon>Bacteria</taxon>
        <taxon>Bacillati</taxon>
        <taxon>Bacillota</taxon>
        <taxon>Clostridia</taxon>
        <taxon>Eubacteriales</taxon>
        <taxon>Clostridiaceae</taxon>
        <taxon>Mordavella</taxon>
    </lineage>
</organism>
<reference evidence="2" key="2">
    <citation type="journal article" date="2021" name="Sci. Rep.">
        <title>The distribution of antibiotic resistance genes in chicken gut microbiota commensals.</title>
        <authorList>
            <person name="Juricova H."/>
            <person name="Matiasovicova J."/>
            <person name="Kubasova T."/>
            <person name="Cejkova D."/>
            <person name="Rychlik I."/>
        </authorList>
    </citation>
    <scope>NUCLEOTIDE SEQUENCE</scope>
    <source>
        <strain evidence="2">An582</strain>
    </source>
</reference>
<evidence type="ECO:0000259" key="1">
    <source>
        <dbReference type="SMART" id="SM00382"/>
    </source>
</evidence>
<dbReference type="Pfam" id="PF01695">
    <property type="entry name" value="IstB_IS21"/>
    <property type="match status" value="1"/>
</dbReference>
<feature type="domain" description="AAA+ ATPase" evidence="1">
    <location>
        <begin position="127"/>
        <end position="256"/>
    </location>
</feature>
<dbReference type="NCBIfam" id="NF005992">
    <property type="entry name" value="PRK08116.1"/>
    <property type="match status" value="1"/>
</dbReference>
<gene>
    <name evidence="2" type="ORF">H6A20_08700</name>
</gene>
<sequence length="284" mass="33303">MNKMVEETVKIMMQPGERTREDYIGEDGLLYCGQCHEPKEAYFDQEKVGVLGIKKHPRECECRRQKRKEEEQYREQQRHEAVVRELKEHCFSDRSMKEWTFKNDKGLSENTVLAKLYVKDWETMKAENTGYLFWGAVGTGKSFLAGCIANALLEQEIEVRMNNFAEVLNDLFANFSEKNTYIKNLCRVPLLILDDFGMERGTEYGLEQIYAVIDGRYRSGKPLIATTNLTLQELKNPQDIAHARIYDRLLEMCVPVQFKGESFRKRTAQEKLGRMQKRIKEEMR</sequence>
<dbReference type="Proteomes" id="UP000705508">
    <property type="component" value="Unassembled WGS sequence"/>
</dbReference>
<reference evidence="2" key="1">
    <citation type="submission" date="2020-08" db="EMBL/GenBank/DDBJ databases">
        <authorList>
            <person name="Cejkova D."/>
            <person name="Kubasova T."/>
            <person name="Jahodarova E."/>
            <person name="Rychlik I."/>
        </authorList>
    </citation>
    <scope>NUCLEOTIDE SEQUENCE</scope>
    <source>
        <strain evidence="2">An582</strain>
    </source>
</reference>
<protein>
    <submittedName>
        <fullName evidence="2">ATP-binding protein</fullName>
    </submittedName>
</protein>
<dbReference type="SUPFAM" id="SSF52540">
    <property type="entry name" value="P-loop containing nucleoside triphosphate hydrolases"/>
    <property type="match status" value="1"/>
</dbReference>
<dbReference type="AlphaFoldDB" id="A0A938XC39"/>
<evidence type="ECO:0000313" key="2">
    <source>
        <dbReference type="EMBL" id="MBM6948726.1"/>
    </source>
</evidence>
<dbReference type="EMBL" id="JACJKS010000011">
    <property type="protein sequence ID" value="MBM6948726.1"/>
    <property type="molecule type" value="Genomic_DNA"/>
</dbReference>
<keyword evidence="2" id="KW-0547">Nucleotide-binding</keyword>
<dbReference type="Gene3D" id="3.40.50.300">
    <property type="entry name" value="P-loop containing nucleotide triphosphate hydrolases"/>
    <property type="match status" value="1"/>
</dbReference>
<dbReference type="CDD" id="cd00009">
    <property type="entry name" value="AAA"/>
    <property type="match status" value="1"/>
</dbReference>
<dbReference type="RefSeq" id="WP_204906731.1">
    <property type="nucleotide sequence ID" value="NZ_JACJKS010000011.1"/>
</dbReference>
<dbReference type="GO" id="GO:0005524">
    <property type="term" value="F:ATP binding"/>
    <property type="evidence" value="ECO:0007669"/>
    <property type="project" value="UniProtKB-KW"/>
</dbReference>
<dbReference type="GO" id="GO:0006260">
    <property type="term" value="P:DNA replication"/>
    <property type="evidence" value="ECO:0007669"/>
    <property type="project" value="TreeGrafter"/>
</dbReference>
<accession>A0A938XC39</accession>
<proteinExistence type="predicted"/>
<comment type="caution">
    <text evidence="2">The sequence shown here is derived from an EMBL/GenBank/DDBJ whole genome shotgun (WGS) entry which is preliminary data.</text>
</comment>
<name>A0A938XC39_9CLOT</name>
<dbReference type="SMART" id="SM00382">
    <property type="entry name" value="AAA"/>
    <property type="match status" value="1"/>
</dbReference>
<dbReference type="PANTHER" id="PTHR30050">
    <property type="entry name" value="CHROMOSOMAL REPLICATION INITIATOR PROTEIN DNAA"/>
    <property type="match status" value="1"/>
</dbReference>